<dbReference type="Gene3D" id="1.10.10.2840">
    <property type="entry name" value="PucR C-terminal helix-turn-helix domain"/>
    <property type="match status" value="1"/>
</dbReference>
<feature type="domain" description="CdaR GGDEF-like" evidence="3">
    <location>
        <begin position="153"/>
        <end position="287"/>
    </location>
</feature>
<comment type="similarity">
    <text evidence="1">Belongs to the CdaR family.</text>
</comment>
<evidence type="ECO:0000259" key="3">
    <source>
        <dbReference type="Pfam" id="PF17853"/>
    </source>
</evidence>
<dbReference type="PANTHER" id="PTHR33744:SF1">
    <property type="entry name" value="DNA-BINDING TRANSCRIPTIONAL ACTIVATOR ADER"/>
    <property type="match status" value="1"/>
</dbReference>
<evidence type="ECO:0000256" key="1">
    <source>
        <dbReference type="ARBA" id="ARBA00006754"/>
    </source>
</evidence>
<name>H5Y2Y1_9FIRM</name>
<dbReference type="HOGENOM" id="CLU_017436_3_1_9"/>
<keyword evidence="5" id="KW-1185">Reference proteome</keyword>
<dbReference type="Pfam" id="PF13556">
    <property type="entry name" value="HTH_30"/>
    <property type="match status" value="1"/>
</dbReference>
<evidence type="ECO:0000313" key="5">
    <source>
        <dbReference type="Proteomes" id="UP000005104"/>
    </source>
</evidence>
<dbReference type="eggNOG" id="COG3835">
    <property type="taxonomic scope" value="Bacteria"/>
</dbReference>
<dbReference type="OrthoDB" id="143422at2"/>
<reference evidence="4 5" key="1">
    <citation type="submission" date="2011-11" db="EMBL/GenBank/DDBJ databases">
        <title>The Noncontiguous Finished genome of Desulfosporosinus youngiae DSM 17734.</title>
        <authorList>
            <consortium name="US DOE Joint Genome Institute (JGI-PGF)"/>
            <person name="Lucas S."/>
            <person name="Han J."/>
            <person name="Lapidus A."/>
            <person name="Cheng J.-F."/>
            <person name="Goodwin L."/>
            <person name="Pitluck S."/>
            <person name="Peters L."/>
            <person name="Ovchinnikova G."/>
            <person name="Lu M."/>
            <person name="Land M.L."/>
            <person name="Hauser L."/>
            <person name="Pester M."/>
            <person name="Spring S."/>
            <person name="Ollivier B."/>
            <person name="Rattei T."/>
            <person name="Klenk H.-P."/>
            <person name="Wagner M."/>
            <person name="Loy A."/>
            <person name="Woyke T.J."/>
        </authorList>
    </citation>
    <scope>NUCLEOTIDE SEQUENCE [LARGE SCALE GENOMIC DNA]</scope>
    <source>
        <strain evidence="4 5">DSM 17734</strain>
    </source>
</reference>
<proteinExistence type="inferred from homology"/>
<accession>H5Y2Y1</accession>
<dbReference type="PANTHER" id="PTHR33744">
    <property type="entry name" value="CARBOHYDRATE DIACID REGULATOR"/>
    <property type="match status" value="1"/>
</dbReference>
<dbReference type="InterPro" id="IPR051448">
    <property type="entry name" value="CdaR-like_regulators"/>
</dbReference>
<evidence type="ECO:0000259" key="2">
    <source>
        <dbReference type="Pfam" id="PF13556"/>
    </source>
</evidence>
<dbReference type="EMBL" id="CM001441">
    <property type="protein sequence ID" value="EHQ88538.1"/>
    <property type="molecule type" value="Genomic_DNA"/>
</dbReference>
<dbReference type="Proteomes" id="UP000005104">
    <property type="component" value="Chromosome"/>
</dbReference>
<sequence>MDIYEVQRVQSDLLKIVAEGAGVTGIAEALIKVTEAPVVVTNEFYKVLASSHEDYPRNSFVRSSTIGTEKNPGLCQVSLGSKMNQAYVFPSFIKNELLGFLFVFSETPNSADIQTLGEAVSLVLAVQLAKEKEFSLTEKTYIDAFMFDLLYGNIESGEDIISRGELWGWDLSRPQCVIVFELDDYDYFSGDRKLLEVLFDSVQAVMNEMSEKPILTKKKGEVIAILFKSKDSKQEQREYTKLLVDKIKSLVQHRIPSKVLRLGIGRIYKNAKDVFRSYQEAKVALELGKLMDSRLQTPFFIKLGLARILYNHDRHELAELYKETLGELERYDLQHNTDFMKTLETFLAHRCDLKETAKVSFVHPNTLRYRLKKIEEILDVDLDDFDTKLNLMVAFKIKFLKKAELDK</sequence>
<feature type="domain" description="PucR C-terminal helix-turn-helix" evidence="2">
    <location>
        <begin position="340"/>
        <end position="397"/>
    </location>
</feature>
<dbReference type="Pfam" id="PF17853">
    <property type="entry name" value="GGDEF_2"/>
    <property type="match status" value="1"/>
</dbReference>
<dbReference type="RefSeq" id="WP_007781063.1">
    <property type="nucleotide sequence ID" value="NZ_CM001441.1"/>
</dbReference>
<organism evidence="4 5">
    <name type="scientific">Desulfosporosinus youngiae DSM 17734</name>
    <dbReference type="NCBI Taxonomy" id="768710"/>
    <lineage>
        <taxon>Bacteria</taxon>
        <taxon>Bacillati</taxon>
        <taxon>Bacillota</taxon>
        <taxon>Clostridia</taxon>
        <taxon>Eubacteriales</taxon>
        <taxon>Desulfitobacteriaceae</taxon>
        <taxon>Desulfosporosinus</taxon>
    </lineage>
</organism>
<dbReference type="InterPro" id="IPR025736">
    <property type="entry name" value="PucR_C-HTH_dom"/>
</dbReference>
<dbReference type="STRING" id="768710.DesyoDRAFT_1380"/>
<dbReference type="InterPro" id="IPR041522">
    <property type="entry name" value="CdaR_GGDEF"/>
</dbReference>
<gene>
    <name evidence="4" type="ORF">DesyoDRAFT_1380</name>
</gene>
<evidence type="ECO:0000313" key="4">
    <source>
        <dbReference type="EMBL" id="EHQ88538.1"/>
    </source>
</evidence>
<dbReference type="AlphaFoldDB" id="H5Y2Y1"/>
<dbReference type="InterPro" id="IPR042070">
    <property type="entry name" value="PucR_C-HTH_sf"/>
</dbReference>
<protein>
    <submittedName>
        <fullName evidence="4">Sugar diacid utilization regulator</fullName>
    </submittedName>
</protein>